<keyword evidence="5" id="KW-0067">ATP-binding</keyword>
<feature type="domain" description="AAA+ ATPase" evidence="7">
    <location>
        <begin position="478"/>
        <end position="1008"/>
    </location>
</feature>
<evidence type="ECO:0000256" key="6">
    <source>
        <dbReference type="SAM" id="Coils"/>
    </source>
</evidence>
<feature type="coiled-coil region" evidence="6">
    <location>
        <begin position="786"/>
        <end position="813"/>
    </location>
</feature>
<evidence type="ECO:0000256" key="5">
    <source>
        <dbReference type="ARBA" id="ARBA00022840"/>
    </source>
</evidence>
<keyword evidence="4 8" id="KW-0347">Helicase</keyword>
<gene>
    <name evidence="8" type="ORF">SCHIN_v1c02440</name>
</gene>
<dbReference type="SUPFAM" id="SSF52540">
    <property type="entry name" value="P-loop containing nucleoside triphosphate hydrolases"/>
    <property type="match status" value="1"/>
</dbReference>
<dbReference type="InterPro" id="IPR050534">
    <property type="entry name" value="Coronavir_polyprotein_1ab"/>
</dbReference>
<dbReference type="InterPro" id="IPR003593">
    <property type="entry name" value="AAA+_ATPase"/>
</dbReference>
<comment type="similarity">
    <text evidence="1">Belongs to the DNA2/NAM7 helicase family.</text>
</comment>
<dbReference type="Proteomes" id="UP000323144">
    <property type="component" value="Chromosome"/>
</dbReference>
<reference evidence="8 9" key="1">
    <citation type="submission" date="2019-08" db="EMBL/GenBank/DDBJ databases">
        <title>Complete genome sequence of Spiroplasma chinense CCH (DSM 19755).</title>
        <authorList>
            <person name="Shen H.-Y."/>
            <person name="Lin Y.-C."/>
            <person name="Chou L."/>
            <person name="Kuo C.-H."/>
        </authorList>
    </citation>
    <scope>NUCLEOTIDE SEQUENCE [LARGE SCALE GENOMIC DNA]</scope>
    <source>
        <strain evidence="8 9">CCH</strain>
    </source>
</reference>
<feature type="coiled-coil region" evidence="6">
    <location>
        <begin position="844"/>
        <end position="871"/>
    </location>
</feature>
<evidence type="ECO:0000259" key="7">
    <source>
        <dbReference type="SMART" id="SM00382"/>
    </source>
</evidence>
<dbReference type="InterPro" id="IPR047187">
    <property type="entry name" value="SF1_C_Upf1"/>
</dbReference>
<keyword evidence="3" id="KW-0378">Hydrolase</keyword>
<dbReference type="GO" id="GO:0005524">
    <property type="term" value="F:ATP binding"/>
    <property type="evidence" value="ECO:0007669"/>
    <property type="project" value="UniProtKB-KW"/>
</dbReference>
<dbReference type="PANTHER" id="PTHR43788">
    <property type="entry name" value="DNA2/NAM7 HELICASE FAMILY MEMBER"/>
    <property type="match status" value="1"/>
</dbReference>
<dbReference type="InterPro" id="IPR027417">
    <property type="entry name" value="P-loop_NTPase"/>
</dbReference>
<dbReference type="Pfam" id="PF13086">
    <property type="entry name" value="AAA_11"/>
    <property type="match status" value="2"/>
</dbReference>
<evidence type="ECO:0000256" key="1">
    <source>
        <dbReference type="ARBA" id="ARBA00007913"/>
    </source>
</evidence>
<dbReference type="EMBL" id="CP043026">
    <property type="protein sequence ID" value="QEH61441.1"/>
    <property type="molecule type" value="Genomic_DNA"/>
</dbReference>
<keyword evidence="9" id="KW-1185">Reference proteome</keyword>
<dbReference type="GO" id="GO:0043139">
    <property type="term" value="F:5'-3' DNA helicase activity"/>
    <property type="evidence" value="ECO:0007669"/>
    <property type="project" value="TreeGrafter"/>
</dbReference>
<dbReference type="CDD" id="cd17934">
    <property type="entry name" value="DEXXQc_Upf1-like"/>
    <property type="match status" value="1"/>
</dbReference>
<evidence type="ECO:0000256" key="2">
    <source>
        <dbReference type="ARBA" id="ARBA00022741"/>
    </source>
</evidence>
<dbReference type="InterPro" id="IPR041679">
    <property type="entry name" value="DNA2/NAM7-like_C"/>
</dbReference>
<dbReference type="CDD" id="cd18808">
    <property type="entry name" value="SF1_C_Upf1"/>
    <property type="match status" value="1"/>
</dbReference>
<dbReference type="KEGG" id="schi:SCHIN_v1c02440"/>
<organism evidence="8 9">
    <name type="scientific">Spiroplasma chinense</name>
    <dbReference type="NCBI Taxonomy" id="216932"/>
    <lineage>
        <taxon>Bacteria</taxon>
        <taxon>Bacillati</taxon>
        <taxon>Mycoplasmatota</taxon>
        <taxon>Mollicutes</taxon>
        <taxon>Entomoplasmatales</taxon>
        <taxon>Spiroplasmataceae</taxon>
        <taxon>Spiroplasma</taxon>
    </lineage>
</organism>
<accession>A0A5B9Y390</accession>
<sequence length="1280" mass="147981">MGNIIENNGTKELFLDFSYLQNVMFKDNIAQLDQIVERLDIEGINTYQEFQNFLRSSMVKQCFICLIDDKTRKVGKKDTKQIYDAIVRLEMNSISQSKFPKDTYLGLFVNINPQTPYLTINSIFETRLKPSPQEFETTIKETQIQVIKYQNQMTPDEILRRSILNSSNISQLGKLVSSFEEEKTKWLNYLDFSSDLLNIQRKNSLPFLGCFIEQVIKVEKKNFNSALSNKIQSEYSSRNDVYLELSAEPILKGNGEVYEKVNIITLDVLTDNVKKVERIRKTNDLSIIPFRLNKIFPPVYNLQKNPAEIFDFEFEKVQDSSSIVPLSNLVGIKNGQESLIDYWQKAGHIIFGTQKEMLEIEKNFSKEFSEWKVLKLQYEMSLDIDLDLFKIKNNIDYLSSGYLAYVGIGEDVLIDRSRQVLKRISEGNTKNPYLINYLFNTKLIELSESANEVEISDDQFNYSLNFEQKEAVRKALNSKDIFLLQGPPGTGKTQVICEIIYQLSKLNRKVLISSQNHEAIKNVVDRLPYEPNVNRIRLTNQINAKSKSANNFSPERVVYNYYKSIAKSMYDDMMVSQNTLDEFKEIESKLEKLILSNKGYHQNNNQVREIQKQIDSINDRIKELRLSELSSIGLKNELKEELINIENLISVLKDLDFKIAISVSEKIKKVYEQEIKFELDQFVFKNSIELEDEGNIFSVLQKVAQEILFSDEVYADIQTAKVRAVEFRRNAEFDLAQQEDERIVMLEKILLKNESANELLNIFSTFSKRLDDLKVELTLNLEKSNVVDNEVELNRLEIEKNELQVTKQKLTEVVGSASGELRELIKYANSKFNLSLGVTDVDLEEQVKAELKKYSTKLEESKSKNDELKYLYENVSEYLKDSYGITNNWNEEIATKNFTNQMMQESKRYASSIINNLVNVYAMTLTSSNLFRYNKDDYAKKLGLDEINLRTMDVDVVIIDEASKATLLEILMPLVYGKTLILVGDYRQLPPILKLQPSDVDTVNELTGKNYNYQQLFELLDQSAFKTLVGAKNKSVTTMLKTQYRSHGQIMDIVNKFYDNELKVEPQVSEQKRHDLIVKTKNGSDFIGPHSSVYWIDSSNDENDQLSFEQSEEYSTSLFNDLEIKLTLETLKNIDKSLEGKTFANKPTLAVISFYGLHVNKLKKEVRRNNYKNFELIVNTVDDFQGKEADYVIVNLVRNPEKLSSRSGREFLKKYERINVAFSRARELLVIIGAQRAVNDITVQIPTVEDPNVSNTYEVYADIIAKIDFDHGFKTAKEIL</sequence>
<dbReference type="SMART" id="SM00382">
    <property type="entry name" value="AAA"/>
    <property type="match status" value="1"/>
</dbReference>
<keyword evidence="2" id="KW-0547">Nucleotide-binding</keyword>
<keyword evidence="6" id="KW-0175">Coiled coil</keyword>
<proteinExistence type="inferred from homology"/>
<dbReference type="InterPro" id="IPR041677">
    <property type="entry name" value="DNA2/NAM7_AAA_11"/>
</dbReference>
<feature type="coiled-coil region" evidence="6">
    <location>
        <begin position="600"/>
        <end position="655"/>
    </location>
</feature>
<evidence type="ECO:0000313" key="9">
    <source>
        <dbReference type="Proteomes" id="UP000323144"/>
    </source>
</evidence>
<dbReference type="GO" id="GO:0016787">
    <property type="term" value="F:hydrolase activity"/>
    <property type="evidence" value="ECO:0007669"/>
    <property type="project" value="UniProtKB-KW"/>
</dbReference>
<dbReference type="PANTHER" id="PTHR43788:SF8">
    <property type="entry name" value="DNA-BINDING PROTEIN SMUBP-2"/>
    <property type="match status" value="1"/>
</dbReference>
<name>A0A5B9Y390_9MOLU</name>
<dbReference type="Pfam" id="PF13087">
    <property type="entry name" value="AAA_12"/>
    <property type="match status" value="1"/>
</dbReference>
<evidence type="ECO:0000256" key="3">
    <source>
        <dbReference type="ARBA" id="ARBA00022801"/>
    </source>
</evidence>
<protein>
    <submittedName>
        <fullName evidence="8">Superfamily I DNA/RNA helicase</fullName>
    </submittedName>
</protein>
<dbReference type="AlphaFoldDB" id="A0A5B9Y390"/>
<dbReference type="Gene3D" id="3.40.50.300">
    <property type="entry name" value="P-loop containing nucleotide triphosphate hydrolases"/>
    <property type="match status" value="3"/>
</dbReference>
<evidence type="ECO:0000313" key="8">
    <source>
        <dbReference type="EMBL" id="QEH61441.1"/>
    </source>
</evidence>
<dbReference type="RefSeq" id="WP_166507836.1">
    <property type="nucleotide sequence ID" value="NZ_CP043026.1"/>
</dbReference>
<evidence type="ECO:0000256" key="4">
    <source>
        <dbReference type="ARBA" id="ARBA00022806"/>
    </source>
</evidence>